<name>A0A2U0HZ51_9FLAO</name>
<dbReference type="EMBL" id="QEHR01000006">
    <property type="protein sequence ID" value="PVW14143.1"/>
    <property type="molecule type" value="Genomic_DNA"/>
</dbReference>
<dbReference type="AlphaFoldDB" id="A0A2U0HZ51"/>
<dbReference type="SUPFAM" id="SSF53271">
    <property type="entry name" value="PRTase-like"/>
    <property type="match status" value="1"/>
</dbReference>
<feature type="domain" description="Phosphoribosyltransferase" evidence="2">
    <location>
        <begin position="130"/>
        <end position="218"/>
    </location>
</feature>
<organism evidence="3 4">
    <name type="scientific">Marixanthomonas spongiae</name>
    <dbReference type="NCBI Taxonomy" id="2174845"/>
    <lineage>
        <taxon>Bacteria</taxon>
        <taxon>Pseudomonadati</taxon>
        <taxon>Bacteroidota</taxon>
        <taxon>Flavobacteriia</taxon>
        <taxon>Flavobacteriales</taxon>
        <taxon>Flavobacteriaceae</taxon>
        <taxon>Marixanthomonas</taxon>
    </lineage>
</organism>
<dbReference type="OrthoDB" id="9779910at2"/>
<keyword evidence="3" id="KW-0808">Transferase</keyword>
<dbReference type="RefSeq" id="WP_116694631.1">
    <property type="nucleotide sequence ID" value="NZ_QEHR01000006.1"/>
</dbReference>
<gene>
    <name evidence="3" type="ORF">DDV96_10025</name>
</gene>
<evidence type="ECO:0000313" key="3">
    <source>
        <dbReference type="EMBL" id="PVW14143.1"/>
    </source>
</evidence>
<comment type="similarity">
    <text evidence="1">Belongs to the ComF/GntX family.</text>
</comment>
<dbReference type="InterPro" id="IPR051910">
    <property type="entry name" value="ComF/GntX_DNA_util-trans"/>
</dbReference>
<keyword evidence="3" id="KW-0328">Glycosyltransferase</keyword>
<reference evidence="3 4" key="1">
    <citation type="submission" date="2018-04" db="EMBL/GenBank/DDBJ databases">
        <title>Marixanthomonas spongiae HN-E44 sp. nov., isolated from a marine sponge.</title>
        <authorList>
            <person name="Luo L."/>
            <person name="Zhuang L."/>
        </authorList>
    </citation>
    <scope>NUCLEOTIDE SEQUENCE [LARGE SCALE GENOMIC DNA]</scope>
    <source>
        <strain evidence="3 4">HN-E44</strain>
    </source>
</reference>
<dbReference type="Gene3D" id="3.40.50.2020">
    <property type="match status" value="1"/>
</dbReference>
<dbReference type="PANTHER" id="PTHR47505">
    <property type="entry name" value="DNA UTILIZATION PROTEIN YHGH"/>
    <property type="match status" value="1"/>
</dbReference>
<dbReference type="PANTHER" id="PTHR47505:SF1">
    <property type="entry name" value="DNA UTILIZATION PROTEIN YHGH"/>
    <property type="match status" value="1"/>
</dbReference>
<dbReference type="CDD" id="cd06223">
    <property type="entry name" value="PRTases_typeI"/>
    <property type="match status" value="1"/>
</dbReference>
<sequence>MLNLLFPKVCAGCNELLLRDEKVLCATCRFNLPLACHHRNDDPTFATVFYGRFPVEQATALLQFQKRGITQNILHNLKYRNQEHISGFFGKWLGGELSETKSYSTIDLVIPVPLHKQKLKKRGYNQVEGFGKAIANALNVPYRDDVLLKISKTNSQVFKERFSRFNPLWKEEGVFSLQKKEIIEGKHILLVDDIVTTGATLETCAQQLLKAKGIKLSLATIAIA</sequence>
<evidence type="ECO:0000313" key="4">
    <source>
        <dbReference type="Proteomes" id="UP000245962"/>
    </source>
</evidence>
<dbReference type="Proteomes" id="UP000245962">
    <property type="component" value="Unassembled WGS sequence"/>
</dbReference>
<protein>
    <submittedName>
        <fullName evidence="3">Amidophosphoribosyltransferase</fullName>
    </submittedName>
</protein>
<evidence type="ECO:0000259" key="2">
    <source>
        <dbReference type="Pfam" id="PF00156"/>
    </source>
</evidence>
<evidence type="ECO:0000256" key="1">
    <source>
        <dbReference type="ARBA" id="ARBA00008007"/>
    </source>
</evidence>
<proteinExistence type="inferred from homology"/>
<comment type="caution">
    <text evidence="3">The sequence shown here is derived from an EMBL/GenBank/DDBJ whole genome shotgun (WGS) entry which is preliminary data.</text>
</comment>
<dbReference type="GO" id="GO:0016757">
    <property type="term" value="F:glycosyltransferase activity"/>
    <property type="evidence" value="ECO:0007669"/>
    <property type="project" value="UniProtKB-KW"/>
</dbReference>
<dbReference type="InterPro" id="IPR000836">
    <property type="entry name" value="PRTase_dom"/>
</dbReference>
<dbReference type="Pfam" id="PF00156">
    <property type="entry name" value="Pribosyltran"/>
    <property type="match status" value="1"/>
</dbReference>
<dbReference type="InterPro" id="IPR029057">
    <property type="entry name" value="PRTase-like"/>
</dbReference>
<accession>A0A2U0HZ51</accession>
<keyword evidence="4" id="KW-1185">Reference proteome</keyword>